<dbReference type="Proteomes" id="UP001219297">
    <property type="component" value="Unassembled WGS sequence"/>
</dbReference>
<dbReference type="CDD" id="cd01137">
    <property type="entry name" value="PsaA"/>
    <property type="match status" value="1"/>
</dbReference>
<dbReference type="SUPFAM" id="SSF53807">
    <property type="entry name" value="Helical backbone' metal receptor"/>
    <property type="match status" value="1"/>
</dbReference>
<feature type="chain" id="PRO_5045722283" evidence="6">
    <location>
        <begin position="30"/>
        <end position="325"/>
    </location>
</feature>
<protein>
    <submittedName>
        <fullName evidence="7">Metal ABC transporter substrate-binding protein</fullName>
    </submittedName>
</protein>
<keyword evidence="4 6" id="KW-0732">Signal</keyword>
<dbReference type="PRINTS" id="PR00691">
    <property type="entry name" value="ADHESINB"/>
</dbReference>
<dbReference type="InterPro" id="IPR050492">
    <property type="entry name" value="Bact_metal-bind_prot9"/>
</dbReference>
<evidence type="ECO:0000313" key="7">
    <source>
        <dbReference type="EMBL" id="MDE1656503.1"/>
    </source>
</evidence>
<name>A0ABT5V6A7_9ACTO</name>
<dbReference type="InterPro" id="IPR006128">
    <property type="entry name" value="Lipoprotein_PsaA-like"/>
</dbReference>
<keyword evidence="8" id="KW-1185">Reference proteome</keyword>
<feature type="signal peptide" evidence="6">
    <location>
        <begin position="1"/>
        <end position="29"/>
    </location>
</feature>
<organism evidence="7 8">
    <name type="scientific">Actinotignum sanguinis</name>
    <dbReference type="NCBI Taxonomy" id="1445614"/>
    <lineage>
        <taxon>Bacteria</taxon>
        <taxon>Bacillati</taxon>
        <taxon>Actinomycetota</taxon>
        <taxon>Actinomycetes</taxon>
        <taxon>Actinomycetales</taxon>
        <taxon>Actinomycetaceae</taxon>
        <taxon>Actinotignum</taxon>
    </lineage>
</organism>
<comment type="subcellular location">
    <subcellularLocation>
        <location evidence="1">Cell envelope</location>
    </subcellularLocation>
</comment>
<dbReference type="EMBL" id="JARBHI010000010">
    <property type="protein sequence ID" value="MDE1656503.1"/>
    <property type="molecule type" value="Genomic_DNA"/>
</dbReference>
<dbReference type="Pfam" id="PF01297">
    <property type="entry name" value="ZnuA"/>
    <property type="match status" value="1"/>
</dbReference>
<sequence>MGMGYKRGAVRAGLAALLASMLAVVGACGAASSQEKSAGSEKPQVLTTFTVLADMARNIAGDHMEVASITNPGEEIHDYQPSPGDIKRAEGADIILYNGLGLERWFEKFVENSAAERVNLSDGIEPVAIAEGDYQGKPNPHAWMSPKNGKLYVDNMVAAFAKVDPAHAEDYRANGENYKKQLDAIATDMDAALATIPESQRALVSCEGAFSYLTRDHGLQEKYLWAVNAEGAQTPKAKADLENFVRTSGVRALFCESTVDDKMASVAEDTGVPVAGLLYVDSLSEADGPVPTYLDLLRYDADLITRGLTGKAGEAASEPTKPTGK</sequence>
<dbReference type="InterPro" id="IPR006127">
    <property type="entry name" value="ZnuA-like"/>
</dbReference>
<reference evidence="7 8" key="1">
    <citation type="submission" date="2023-02" db="EMBL/GenBank/DDBJ databases">
        <title>Defining the Infant Male Urobiome and Moving Towards Mechanisms in Urobiome Research.</title>
        <authorList>
            <person name="Reasoner S."/>
            <person name="Flores V."/>
            <person name="Van Horn G."/>
            <person name="Morales G."/>
            <person name="Peard L."/>
            <person name="Abelson B."/>
            <person name="Manuel C."/>
            <person name="Lee J."/>
            <person name="Baker B."/>
            <person name="Williams T."/>
            <person name="Schmitz J."/>
            <person name="Clayton D."/>
            <person name="Hadjifrangiskou M."/>
        </authorList>
    </citation>
    <scope>NUCLEOTIDE SEQUENCE [LARGE SCALE GENOMIC DNA]</scope>
    <source>
        <strain evidence="7 8">AS1053</strain>
    </source>
</reference>
<dbReference type="PRINTS" id="PR00690">
    <property type="entry name" value="ADHESNFAMILY"/>
</dbReference>
<evidence type="ECO:0000313" key="8">
    <source>
        <dbReference type="Proteomes" id="UP001219297"/>
    </source>
</evidence>
<proteinExistence type="inferred from homology"/>
<evidence type="ECO:0000256" key="3">
    <source>
        <dbReference type="ARBA" id="ARBA00022723"/>
    </source>
</evidence>
<dbReference type="PANTHER" id="PTHR42953:SF1">
    <property type="entry name" value="METAL-BINDING PROTEIN HI_0362-RELATED"/>
    <property type="match status" value="1"/>
</dbReference>
<dbReference type="InterPro" id="IPR006129">
    <property type="entry name" value="AdhesinB"/>
</dbReference>
<keyword evidence="3" id="KW-0479">Metal-binding</keyword>
<accession>A0ABT5V6A7</accession>
<evidence type="ECO:0000256" key="2">
    <source>
        <dbReference type="ARBA" id="ARBA00022448"/>
    </source>
</evidence>
<dbReference type="Gene3D" id="3.40.50.1980">
    <property type="entry name" value="Nitrogenase molybdenum iron protein domain"/>
    <property type="match status" value="2"/>
</dbReference>
<dbReference type="PANTHER" id="PTHR42953">
    <property type="entry name" value="HIGH-AFFINITY ZINC UPTAKE SYSTEM PROTEIN ZNUA-RELATED"/>
    <property type="match status" value="1"/>
</dbReference>
<keyword evidence="2 5" id="KW-0813">Transport</keyword>
<evidence type="ECO:0000256" key="4">
    <source>
        <dbReference type="ARBA" id="ARBA00022729"/>
    </source>
</evidence>
<comment type="caution">
    <text evidence="7">The sequence shown here is derived from an EMBL/GenBank/DDBJ whole genome shotgun (WGS) entry which is preliminary data.</text>
</comment>
<gene>
    <name evidence="7" type="ORF">PWJ81_05390</name>
</gene>
<dbReference type="RefSeq" id="WP_274778539.1">
    <property type="nucleotide sequence ID" value="NZ_CAMXYX010000054.1"/>
</dbReference>
<evidence type="ECO:0000256" key="6">
    <source>
        <dbReference type="SAM" id="SignalP"/>
    </source>
</evidence>
<dbReference type="PROSITE" id="PS51257">
    <property type="entry name" value="PROKAR_LIPOPROTEIN"/>
    <property type="match status" value="1"/>
</dbReference>
<evidence type="ECO:0000256" key="1">
    <source>
        <dbReference type="ARBA" id="ARBA00004196"/>
    </source>
</evidence>
<comment type="similarity">
    <text evidence="5">Belongs to the bacterial solute-binding protein 9 family.</text>
</comment>
<evidence type="ECO:0000256" key="5">
    <source>
        <dbReference type="RuleBase" id="RU003512"/>
    </source>
</evidence>